<evidence type="ECO:0000313" key="6">
    <source>
        <dbReference type="EMBL" id="OAM89546.1"/>
    </source>
</evidence>
<dbReference type="InterPro" id="IPR055438">
    <property type="entry name" value="AstE_AspA_cat"/>
</dbReference>
<evidence type="ECO:0000256" key="4">
    <source>
        <dbReference type="ARBA" id="ARBA00022833"/>
    </source>
</evidence>
<accession>A0A178IKB0</accession>
<dbReference type="AlphaFoldDB" id="A0A178IKB0"/>
<gene>
    <name evidence="6" type="ORF">AW736_12770</name>
</gene>
<dbReference type="EMBL" id="LRRQ01000089">
    <property type="protein sequence ID" value="OAM89546.1"/>
    <property type="molecule type" value="Genomic_DNA"/>
</dbReference>
<dbReference type="Pfam" id="PF24827">
    <property type="entry name" value="AstE_AspA_cat"/>
    <property type="match status" value="1"/>
</dbReference>
<comment type="caution">
    <text evidence="6">The sequence shown here is derived from an EMBL/GenBank/DDBJ whole genome shotgun (WGS) entry which is preliminary data.</text>
</comment>
<name>A0A178IKB0_9BACT</name>
<dbReference type="Gene3D" id="3.40.630.10">
    <property type="entry name" value="Zn peptidases"/>
    <property type="match status" value="1"/>
</dbReference>
<keyword evidence="4" id="KW-0862">Zinc</keyword>
<protein>
    <recommendedName>
        <fullName evidence="5">Succinylglutamate desuccinylase/Aspartoacylase catalytic domain-containing protein</fullName>
    </recommendedName>
</protein>
<dbReference type="GO" id="GO:0046872">
    <property type="term" value="F:metal ion binding"/>
    <property type="evidence" value="ECO:0007669"/>
    <property type="project" value="UniProtKB-KW"/>
</dbReference>
<dbReference type="Proteomes" id="UP000078486">
    <property type="component" value="Unassembled WGS sequence"/>
</dbReference>
<proteinExistence type="predicted"/>
<organism evidence="6 7">
    <name type="scientific">Termitidicoccus mucosus</name>
    <dbReference type="NCBI Taxonomy" id="1184151"/>
    <lineage>
        <taxon>Bacteria</taxon>
        <taxon>Pseudomonadati</taxon>
        <taxon>Verrucomicrobiota</taxon>
        <taxon>Opitutia</taxon>
        <taxon>Opitutales</taxon>
        <taxon>Opitutaceae</taxon>
        <taxon>Termitidicoccus</taxon>
    </lineage>
</organism>
<evidence type="ECO:0000256" key="2">
    <source>
        <dbReference type="ARBA" id="ARBA00022723"/>
    </source>
</evidence>
<dbReference type="STRING" id="1184151.AW736_12770"/>
<comment type="cofactor">
    <cofactor evidence="1">
        <name>Zn(2+)</name>
        <dbReference type="ChEBI" id="CHEBI:29105"/>
    </cofactor>
</comment>
<dbReference type="GO" id="GO:0016788">
    <property type="term" value="F:hydrolase activity, acting on ester bonds"/>
    <property type="evidence" value="ECO:0007669"/>
    <property type="project" value="InterPro"/>
</dbReference>
<dbReference type="RefSeq" id="WP_068770605.1">
    <property type="nucleotide sequence ID" value="NZ_CP109796.1"/>
</dbReference>
<evidence type="ECO:0000313" key="7">
    <source>
        <dbReference type="Proteomes" id="UP000078486"/>
    </source>
</evidence>
<reference evidence="6 7" key="1">
    <citation type="submission" date="2016-01" db="EMBL/GenBank/DDBJ databases">
        <title>High potential of lignocellulose degradation of a new Verrucomicrobia species.</title>
        <authorList>
            <person name="Wang Y."/>
            <person name="Shi Y."/>
            <person name="Qiu Z."/>
            <person name="Liu S."/>
            <person name="Yang H."/>
        </authorList>
    </citation>
    <scope>NUCLEOTIDE SEQUENCE [LARGE SCALE GENOMIC DNA]</scope>
    <source>
        <strain evidence="6 7">TSB47</strain>
    </source>
</reference>
<evidence type="ECO:0000259" key="5">
    <source>
        <dbReference type="Pfam" id="PF24827"/>
    </source>
</evidence>
<evidence type="ECO:0000256" key="3">
    <source>
        <dbReference type="ARBA" id="ARBA00022801"/>
    </source>
</evidence>
<dbReference type="SUPFAM" id="SSF53187">
    <property type="entry name" value="Zn-dependent exopeptidases"/>
    <property type="match status" value="1"/>
</dbReference>
<feature type="domain" description="Succinylglutamate desuccinylase/Aspartoacylase catalytic" evidence="5">
    <location>
        <begin position="49"/>
        <end position="155"/>
    </location>
</feature>
<dbReference type="CDD" id="cd06231">
    <property type="entry name" value="M14_REP34-like"/>
    <property type="match status" value="1"/>
</dbReference>
<keyword evidence="3" id="KW-0378">Hydrolase</keyword>
<keyword evidence="2" id="KW-0479">Metal-binding</keyword>
<evidence type="ECO:0000256" key="1">
    <source>
        <dbReference type="ARBA" id="ARBA00001947"/>
    </source>
</evidence>
<sequence length="252" mass="27957">MSDVLEPEAWLARFARDADAAGFRVAEFGRVGGAPLLAAERRPAKPLMHIYLSAGIHGDEPAGTLALGALMERRWFDGAIAWHVLPLLNPSGMAAGTRESREGIDLNRDYLAAADPGTRAHRAWLRAEGWRYDLTLALHEDWESRGFYLYELGDNAGRCFGPEIVRDVEAVIAIDRAAQIDGYPASDGQVFPPEDNPEIRDRWPEQLYLREHHTRLALTLETPSAFPLAERIAAHIRAVDAVMRLARESQGA</sequence>
<dbReference type="OrthoDB" id="184972at2"/>
<keyword evidence="7" id="KW-1185">Reference proteome</keyword>